<feature type="non-terminal residue" evidence="13">
    <location>
        <position position="200"/>
    </location>
</feature>
<evidence type="ECO:0000256" key="6">
    <source>
        <dbReference type="ARBA" id="ARBA00022989"/>
    </source>
</evidence>
<dbReference type="InterPro" id="IPR051163">
    <property type="entry name" value="Sodium:Solute_Symporter_SSF"/>
</dbReference>
<evidence type="ECO:0000256" key="4">
    <source>
        <dbReference type="ARBA" id="ARBA00022475"/>
    </source>
</evidence>
<keyword evidence="7" id="KW-0915">Sodium</keyword>
<dbReference type="Pfam" id="PF00474">
    <property type="entry name" value="SSF"/>
    <property type="match status" value="1"/>
</dbReference>
<reference evidence="13 14" key="1">
    <citation type="submission" date="2013-11" db="EMBL/GenBank/DDBJ databases">
        <title>Opisthorchis viverrini - life in the bile duct.</title>
        <authorList>
            <person name="Young N.D."/>
            <person name="Nagarajan N."/>
            <person name="Lin S.J."/>
            <person name="Korhonen P.K."/>
            <person name="Jex A.R."/>
            <person name="Hall R.S."/>
            <person name="Safavi-Hemami H."/>
            <person name="Kaewkong W."/>
            <person name="Bertrand D."/>
            <person name="Gao S."/>
            <person name="Seet Q."/>
            <person name="Wongkham S."/>
            <person name="Teh B.T."/>
            <person name="Wongkham C."/>
            <person name="Intapan P.M."/>
            <person name="Maleewong W."/>
            <person name="Yang X."/>
            <person name="Hu M."/>
            <person name="Wang Z."/>
            <person name="Hofmann A."/>
            <person name="Sternberg P.W."/>
            <person name="Tan P."/>
            <person name="Wang J."/>
            <person name="Gasser R.B."/>
        </authorList>
    </citation>
    <scope>NUCLEOTIDE SEQUENCE [LARGE SCALE GENOMIC DNA]</scope>
</reference>
<dbReference type="GO" id="GO:0015293">
    <property type="term" value="F:symporter activity"/>
    <property type="evidence" value="ECO:0007669"/>
    <property type="project" value="TreeGrafter"/>
</dbReference>
<protein>
    <submittedName>
        <fullName evidence="13">Uncharacterized protein</fullName>
    </submittedName>
</protein>
<sequence>MNVSFHWSDYVMFAFWLLIYLAVGLYQRFRTPIRKQINQWFRRKQQHDQVKPDDIETLLLGNRQLTLFPIVSSIMASFLSAISLLGTTTEAYVYGIEFICMILAYSIAFPLAAEIYMPVYYKLRLTSAYEMNSSRTIARVDWCRRIRNEAVRKRVFGCAAGTFVEECVHHKKLRWLGHVLRMPNRRLPKRECPSESGVNR</sequence>
<keyword evidence="5 12" id="KW-0812">Transmembrane</keyword>
<proteinExistence type="inferred from homology"/>
<dbReference type="KEGG" id="ovi:T265_14823"/>
<organism evidence="13 14">
    <name type="scientific">Opisthorchis viverrini</name>
    <name type="common">Southeast Asian liver fluke</name>
    <dbReference type="NCBI Taxonomy" id="6198"/>
    <lineage>
        <taxon>Eukaryota</taxon>
        <taxon>Metazoa</taxon>
        <taxon>Spiralia</taxon>
        <taxon>Lophotrochozoa</taxon>
        <taxon>Platyhelminthes</taxon>
        <taxon>Trematoda</taxon>
        <taxon>Digenea</taxon>
        <taxon>Opisthorchiida</taxon>
        <taxon>Opisthorchiata</taxon>
        <taxon>Opisthorchiidae</taxon>
        <taxon>Opisthorchis</taxon>
    </lineage>
</organism>
<dbReference type="GO" id="GO:0005886">
    <property type="term" value="C:plasma membrane"/>
    <property type="evidence" value="ECO:0007669"/>
    <property type="project" value="UniProtKB-SubCell"/>
</dbReference>
<comment type="subcellular location">
    <subcellularLocation>
        <location evidence="1">Cell membrane</location>
        <topology evidence="1">Multi-pass membrane protein</topology>
    </subcellularLocation>
</comment>
<evidence type="ECO:0000313" key="14">
    <source>
        <dbReference type="Proteomes" id="UP000054324"/>
    </source>
</evidence>
<dbReference type="CTD" id="20328989"/>
<keyword evidence="10" id="KW-0739">Sodium transport</keyword>
<dbReference type="STRING" id="6198.A0A074Z5Z4"/>
<keyword evidence="6 12" id="KW-1133">Transmembrane helix</keyword>
<dbReference type="GeneID" id="20328989"/>
<accession>A0A074Z5Z4</accession>
<evidence type="ECO:0000256" key="7">
    <source>
        <dbReference type="ARBA" id="ARBA00023053"/>
    </source>
</evidence>
<feature type="transmembrane region" description="Helical" evidence="12">
    <location>
        <begin position="91"/>
        <end position="113"/>
    </location>
</feature>
<dbReference type="PROSITE" id="PS50283">
    <property type="entry name" value="NA_SOLUT_SYMP_3"/>
    <property type="match status" value="1"/>
</dbReference>
<dbReference type="PANTHER" id="PTHR42985:SF40">
    <property type="entry name" value="LD47995P-RELATED"/>
    <property type="match status" value="1"/>
</dbReference>
<dbReference type="OrthoDB" id="6132759at2759"/>
<evidence type="ECO:0000256" key="2">
    <source>
        <dbReference type="ARBA" id="ARBA00006434"/>
    </source>
</evidence>
<name>A0A074Z5Z4_OPIVI</name>
<keyword evidence="4" id="KW-1003">Cell membrane</keyword>
<dbReference type="Proteomes" id="UP000054324">
    <property type="component" value="Unassembled WGS sequence"/>
</dbReference>
<evidence type="ECO:0000256" key="11">
    <source>
        <dbReference type="RuleBase" id="RU362091"/>
    </source>
</evidence>
<dbReference type="EMBL" id="KL596892">
    <property type="protein sequence ID" value="KER22566.1"/>
    <property type="molecule type" value="Genomic_DNA"/>
</dbReference>
<keyword evidence="3" id="KW-0813">Transport</keyword>
<dbReference type="InterPro" id="IPR038377">
    <property type="entry name" value="Na/Glc_symporter_sf"/>
</dbReference>
<gene>
    <name evidence="13" type="ORF">T265_14823</name>
</gene>
<evidence type="ECO:0000256" key="5">
    <source>
        <dbReference type="ARBA" id="ARBA00022692"/>
    </source>
</evidence>
<keyword evidence="8" id="KW-0406">Ion transport</keyword>
<keyword evidence="9 12" id="KW-0472">Membrane</keyword>
<evidence type="ECO:0000256" key="9">
    <source>
        <dbReference type="ARBA" id="ARBA00023136"/>
    </source>
</evidence>
<evidence type="ECO:0000256" key="12">
    <source>
        <dbReference type="SAM" id="Phobius"/>
    </source>
</evidence>
<dbReference type="RefSeq" id="XP_009173704.1">
    <property type="nucleotide sequence ID" value="XM_009175440.1"/>
</dbReference>
<comment type="similarity">
    <text evidence="2 11">Belongs to the sodium:solute symporter (SSF) (TC 2.A.21) family.</text>
</comment>
<dbReference type="PANTHER" id="PTHR42985">
    <property type="entry name" value="SODIUM-COUPLED MONOCARBOXYLATE TRANSPORTER"/>
    <property type="match status" value="1"/>
</dbReference>
<dbReference type="AlphaFoldDB" id="A0A074Z5Z4"/>
<keyword evidence="14" id="KW-1185">Reference proteome</keyword>
<dbReference type="GO" id="GO:0006814">
    <property type="term" value="P:sodium ion transport"/>
    <property type="evidence" value="ECO:0007669"/>
    <property type="project" value="UniProtKB-KW"/>
</dbReference>
<evidence type="ECO:0000256" key="1">
    <source>
        <dbReference type="ARBA" id="ARBA00004651"/>
    </source>
</evidence>
<dbReference type="Gene3D" id="1.20.1730.10">
    <property type="entry name" value="Sodium/glucose cotransporter"/>
    <property type="match status" value="1"/>
</dbReference>
<evidence type="ECO:0000256" key="8">
    <source>
        <dbReference type="ARBA" id="ARBA00023065"/>
    </source>
</evidence>
<feature type="transmembrane region" description="Helical" evidence="12">
    <location>
        <begin position="6"/>
        <end position="26"/>
    </location>
</feature>
<evidence type="ECO:0000313" key="13">
    <source>
        <dbReference type="EMBL" id="KER22566.1"/>
    </source>
</evidence>
<evidence type="ECO:0000256" key="3">
    <source>
        <dbReference type="ARBA" id="ARBA00022448"/>
    </source>
</evidence>
<dbReference type="InterPro" id="IPR001734">
    <property type="entry name" value="Na/solute_symporter"/>
</dbReference>
<feature type="transmembrane region" description="Helical" evidence="12">
    <location>
        <begin position="65"/>
        <end position="85"/>
    </location>
</feature>
<evidence type="ECO:0000256" key="10">
    <source>
        <dbReference type="ARBA" id="ARBA00023201"/>
    </source>
</evidence>